<dbReference type="NCBIfam" id="TIGR00634">
    <property type="entry name" value="recN"/>
    <property type="match status" value="1"/>
</dbReference>
<sequence>MLRHLSIHNYVLISSLEMDFHAGFSSITGETGSGKSIILGALGLIMGQRADSKAISEGAQKCVIEADFDISLYPLHDLFQENDWDYDPQHCIVRRELSTNGKSRCFVNDTPVTLAQLKQLTAQLIDIHSQHENLLLGANHFQLDVLDTLAQNKAEKEAYKSAYDAFRKAQSHYNTLRETIEKQKTDADYIRFQFNQLHEAHLQADEEMELESQLNIMEHTEEIKTSLAQIVDLFENDEQGILSRMKFSANLLNRTVTHYAELQNDAERLESAYIELKDLADGLADRFERMDFDPQQLQYLQDRYNLLNTLMQKHNVRSTRELIALYEQYDRQLQNIDNADEAIEEARKQMEQARQVMLQAARALSETRQKAVQPIELRLVEQLRALGIQHPQFQVQLSPLEHPQESGMDEVTFLFAANKNQTLRNVAEVASGGEIARLMLCFKALLAEKQALPTIIFDEIDTGVSGEVANNIAHIMQQMGTHMQVLAITHLPQIAAKGNKHYKVYKKDTEERTETFIKQLTPDERIREIAQMLSGASITEAALENARMLLDAKE</sequence>
<dbReference type="AlphaFoldDB" id="A0A9D9HRK1"/>
<accession>A0A9D9HRK1</accession>
<dbReference type="PIRSF" id="PIRSF003128">
    <property type="entry name" value="RecN"/>
    <property type="match status" value="1"/>
</dbReference>
<protein>
    <recommendedName>
        <fullName evidence="3 9">DNA repair protein RecN</fullName>
    </recommendedName>
    <alternativeName>
        <fullName evidence="8 9">Recombination protein N</fullName>
    </alternativeName>
</protein>
<keyword evidence="10" id="KW-0175">Coiled coil</keyword>
<evidence type="ECO:0000256" key="1">
    <source>
        <dbReference type="ARBA" id="ARBA00003618"/>
    </source>
</evidence>
<evidence type="ECO:0000313" key="12">
    <source>
        <dbReference type="EMBL" id="MBO8458856.1"/>
    </source>
</evidence>
<evidence type="ECO:0000256" key="4">
    <source>
        <dbReference type="ARBA" id="ARBA00022741"/>
    </source>
</evidence>
<keyword evidence="7 9" id="KW-0234">DNA repair</keyword>
<dbReference type="InterPro" id="IPR027417">
    <property type="entry name" value="P-loop_NTPase"/>
</dbReference>
<dbReference type="InterPro" id="IPR004604">
    <property type="entry name" value="DNA_recomb/repair_RecN"/>
</dbReference>
<evidence type="ECO:0000256" key="3">
    <source>
        <dbReference type="ARBA" id="ARBA00021315"/>
    </source>
</evidence>
<dbReference type="PANTHER" id="PTHR11059:SF0">
    <property type="entry name" value="DNA REPAIR PROTEIN RECN"/>
    <property type="match status" value="1"/>
</dbReference>
<dbReference type="GO" id="GO:0006310">
    <property type="term" value="P:DNA recombination"/>
    <property type="evidence" value="ECO:0007669"/>
    <property type="project" value="InterPro"/>
</dbReference>
<feature type="domain" description="RecF/RecN/SMC N-terminal" evidence="11">
    <location>
        <begin position="2"/>
        <end position="509"/>
    </location>
</feature>
<dbReference type="PANTHER" id="PTHR11059">
    <property type="entry name" value="DNA REPAIR PROTEIN RECN"/>
    <property type="match status" value="1"/>
</dbReference>
<dbReference type="GO" id="GO:0043590">
    <property type="term" value="C:bacterial nucleoid"/>
    <property type="evidence" value="ECO:0007669"/>
    <property type="project" value="TreeGrafter"/>
</dbReference>
<evidence type="ECO:0000256" key="8">
    <source>
        <dbReference type="ARBA" id="ARBA00033408"/>
    </source>
</evidence>
<organism evidence="12 13">
    <name type="scientific">Candidatus Gallipaludibacter merdavium</name>
    <dbReference type="NCBI Taxonomy" id="2840839"/>
    <lineage>
        <taxon>Bacteria</taxon>
        <taxon>Pseudomonadati</taxon>
        <taxon>Bacteroidota</taxon>
        <taxon>Bacteroidia</taxon>
        <taxon>Bacteroidales</taxon>
        <taxon>Candidatus Gallipaludibacter</taxon>
    </lineage>
</organism>
<keyword evidence="6" id="KW-0067">ATP-binding</keyword>
<dbReference type="InterPro" id="IPR003395">
    <property type="entry name" value="RecF/RecN/SMC_N"/>
</dbReference>
<reference evidence="12" key="2">
    <citation type="journal article" date="2021" name="PeerJ">
        <title>Extensive microbial diversity within the chicken gut microbiome revealed by metagenomics and culture.</title>
        <authorList>
            <person name="Gilroy R."/>
            <person name="Ravi A."/>
            <person name="Getino M."/>
            <person name="Pursley I."/>
            <person name="Horton D.L."/>
            <person name="Alikhan N.F."/>
            <person name="Baker D."/>
            <person name="Gharbi K."/>
            <person name="Hall N."/>
            <person name="Watson M."/>
            <person name="Adriaenssens E.M."/>
            <person name="Foster-Nyarko E."/>
            <person name="Jarju S."/>
            <person name="Secka A."/>
            <person name="Antonio M."/>
            <person name="Oren A."/>
            <person name="Chaudhuri R.R."/>
            <person name="La Ragione R."/>
            <person name="Hildebrand F."/>
            <person name="Pallen M.J."/>
        </authorList>
    </citation>
    <scope>NUCLEOTIDE SEQUENCE</scope>
    <source>
        <strain evidence="12">G3-3990</strain>
    </source>
</reference>
<evidence type="ECO:0000256" key="5">
    <source>
        <dbReference type="ARBA" id="ARBA00022763"/>
    </source>
</evidence>
<evidence type="ECO:0000313" key="13">
    <source>
        <dbReference type="Proteomes" id="UP000823641"/>
    </source>
</evidence>
<dbReference type="CDD" id="cd03241">
    <property type="entry name" value="ABC_RecN"/>
    <property type="match status" value="2"/>
</dbReference>
<comment type="caution">
    <text evidence="12">The sequence shown here is derived from an EMBL/GenBank/DDBJ whole genome shotgun (WGS) entry which is preliminary data.</text>
</comment>
<evidence type="ECO:0000256" key="2">
    <source>
        <dbReference type="ARBA" id="ARBA00009441"/>
    </source>
</evidence>
<dbReference type="EMBL" id="JADIMG010000004">
    <property type="protein sequence ID" value="MBO8458856.1"/>
    <property type="molecule type" value="Genomic_DNA"/>
</dbReference>
<gene>
    <name evidence="12" type="primary">recN</name>
    <name evidence="12" type="ORF">IAA73_00760</name>
</gene>
<feature type="coiled-coil region" evidence="10">
    <location>
        <begin position="252"/>
        <end position="286"/>
    </location>
</feature>
<evidence type="ECO:0000259" key="11">
    <source>
        <dbReference type="Pfam" id="PF02463"/>
    </source>
</evidence>
<dbReference type="Pfam" id="PF02463">
    <property type="entry name" value="SMC_N"/>
    <property type="match status" value="1"/>
</dbReference>
<evidence type="ECO:0000256" key="7">
    <source>
        <dbReference type="ARBA" id="ARBA00023204"/>
    </source>
</evidence>
<dbReference type="Proteomes" id="UP000823641">
    <property type="component" value="Unassembled WGS sequence"/>
</dbReference>
<evidence type="ECO:0000256" key="10">
    <source>
        <dbReference type="SAM" id="Coils"/>
    </source>
</evidence>
<dbReference type="GO" id="GO:0005524">
    <property type="term" value="F:ATP binding"/>
    <property type="evidence" value="ECO:0007669"/>
    <property type="project" value="UniProtKB-KW"/>
</dbReference>
<evidence type="ECO:0000256" key="9">
    <source>
        <dbReference type="PIRNR" id="PIRNR003128"/>
    </source>
</evidence>
<dbReference type="Gene3D" id="3.40.50.300">
    <property type="entry name" value="P-loop containing nucleotide triphosphate hydrolases"/>
    <property type="match status" value="2"/>
</dbReference>
<dbReference type="FunFam" id="3.40.50.300:FF:000319">
    <property type="entry name" value="DNA repair protein RecN"/>
    <property type="match status" value="1"/>
</dbReference>
<name>A0A9D9HRK1_9BACT</name>
<feature type="coiled-coil region" evidence="10">
    <location>
        <begin position="326"/>
        <end position="370"/>
    </location>
</feature>
<keyword evidence="5 9" id="KW-0227">DNA damage</keyword>
<comment type="similarity">
    <text evidence="2 9">Belongs to the RecN family.</text>
</comment>
<reference evidence="12" key="1">
    <citation type="submission" date="2020-10" db="EMBL/GenBank/DDBJ databases">
        <authorList>
            <person name="Gilroy R."/>
        </authorList>
    </citation>
    <scope>NUCLEOTIDE SEQUENCE</scope>
    <source>
        <strain evidence="12">G3-3990</strain>
    </source>
</reference>
<evidence type="ECO:0000256" key="6">
    <source>
        <dbReference type="ARBA" id="ARBA00022840"/>
    </source>
</evidence>
<dbReference type="GO" id="GO:0006281">
    <property type="term" value="P:DNA repair"/>
    <property type="evidence" value="ECO:0007669"/>
    <property type="project" value="UniProtKB-KW"/>
</dbReference>
<dbReference type="SUPFAM" id="SSF52540">
    <property type="entry name" value="P-loop containing nucleoside triphosphate hydrolases"/>
    <property type="match status" value="1"/>
</dbReference>
<keyword evidence="4" id="KW-0547">Nucleotide-binding</keyword>
<proteinExistence type="inferred from homology"/>
<dbReference type="GO" id="GO:0009432">
    <property type="term" value="P:SOS response"/>
    <property type="evidence" value="ECO:0007669"/>
    <property type="project" value="TreeGrafter"/>
</dbReference>
<comment type="function">
    <text evidence="1 9">May be involved in recombinational repair of damaged DNA.</text>
</comment>